<evidence type="ECO:0000256" key="1">
    <source>
        <dbReference type="ARBA" id="ARBA00004651"/>
    </source>
</evidence>
<gene>
    <name evidence="15" type="ORF">SD70_06045</name>
</gene>
<dbReference type="SUPFAM" id="SSF103501">
    <property type="entry name" value="Respiratory nitrate reductase 1 gamma chain"/>
    <property type="match status" value="1"/>
</dbReference>
<dbReference type="InterPro" id="IPR003816">
    <property type="entry name" value="Nitrate_red_gam"/>
</dbReference>
<organism evidence="15 16">
    <name type="scientific">Gordoniibacillus kamchatkensis</name>
    <dbReference type="NCBI Taxonomy" id="1590651"/>
    <lineage>
        <taxon>Bacteria</taxon>
        <taxon>Bacillati</taxon>
        <taxon>Bacillota</taxon>
        <taxon>Bacilli</taxon>
        <taxon>Bacillales</taxon>
        <taxon>Paenibacillaceae</taxon>
        <taxon>Gordoniibacillus</taxon>
    </lineage>
</organism>
<evidence type="ECO:0000256" key="7">
    <source>
        <dbReference type="ARBA" id="ARBA00022982"/>
    </source>
</evidence>
<keyword evidence="6" id="KW-0479">Metal-binding</keyword>
<dbReference type="PANTHER" id="PTHR30598">
    <property type="entry name" value="NITRATE REDUCTASE PRIVATE CHAPERONE, REDOX ENZYME MATURATION PROTEIN REMP FAMILY"/>
    <property type="match status" value="1"/>
</dbReference>
<keyword evidence="4" id="KW-0349">Heme</keyword>
<reference evidence="15 16" key="1">
    <citation type="submission" date="2014-12" db="EMBL/GenBank/DDBJ databases">
        <title>Draft genome sequence of Paenibacillus kamchatkensis strain B-2647.</title>
        <authorList>
            <person name="Karlyshev A.V."/>
            <person name="Kudryashova E.B."/>
        </authorList>
    </citation>
    <scope>NUCLEOTIDE SEQUENCE [LARGE SCALE GENOMIC DNA]</scope>
    <source>
        <strain evidence="15 16">VKM B-2647</strain>
    </source>
</reference>
<dbReference type="RefSeq" id="WP_041046557.1">
    <property type="nucleotide sequence ID" value="NZ_JXAK01000007.1"/>
</dbReference>
<evidence type="ECO:0000313" key="16">
    <source>
        <dbReference type="Proteomes" id="UP000031967"/>
    </source>
</evidence>
<dbReference type="Proteomes" id="UP000031967">
    <property type="component" value="Unassembled WGS sequence"/>
</dbReference>
<dbReference type="Gene3D" id="1.20.950.20">
    <property type="entry name" value="Transmembrane di-heme cytochromes, Chain C"/>
    <property type="match status" value="1"/>
</dbReference>
<dbReference type="NCBIfam" id="TIGR00351">
    <property type="entry name" value="narI"/>
    <property type="match status" value="1"/>
</dbReference>
<evidence type="ECO:0000256" key="4">
    <source>
        <dbReference type="ARBA" id="ARBA00022617"/>
    </source>
</evidence>
<evidence type="ECO:0000256" key="3">
    <source>
        <dbReference type="ARBA" id="ARBA00022475"/>
    </source>
</evidence>
<dbReference type="Pfam" id="PF02665">
    <property type="entry name" value="Nitrate_red_gam"/>
    <property type="match status" value="1"/>
</dbReference>
<sequence length="231" mass="25661">MGGTSLFLWIIYPYLVLAVFLFGVVARFNGNPYGWTSKSSELLEKRLLRAGSTSFHWGIIFVFFGHVGGLLVPIEVYHALGVPDEAYHVVALGAGTIAGIAALFGVVMLIYRRWTVKRVRMTSSAGDWIALLFLLVVIATGMMATGRNALAESAFDYRTTINPWIRGVLIFRPDPSLMADVPAYFKVHVAAAFGLFAVFPFTRLVHVFSLPVTYLWRSYVLYRRRGSGKSA</sequence>
<keyword evidence="8 13" id="KW-1133">Transmembrane helix</keyword>
<feature type="transmembrane region" description="Helical" evidence="13">
    <location>
        <begin position="123"/>
        <end position="144"/>
    </location>
</feature>
<evidence type="ECO:0000256" key="8">
    <source>
        <dbReference type="ARBA" id="ARBA00022989"/>
    </source>
</evidence>
<feature type="transmembrane region" description="Helical" evidence="13">
    <location>
        <begin position="6"/>
        <end position="26"/>
    </location>
</feature>
<keyword evidence="10" id="KW-0408">Iron</keyword>
<evidence type="ECO:0000256" key="13">
    <source>
        <dbReference type="SAM" id="Phobius"/>
    </source>
</evidence>
<dbReference type="InterPro" id="IPR036197">
    <property type="entry name" value="NarG-like_sf"/>
</dbReference>
<keyword evidence="16" id="KW-1185">Reference proteome</keyword>
<evidence type="ECO:0000256" key="2">
    <source>
        <dbReference type="ARBA" id="ARBA00022448"/>
    </source>
</evidence>
<proteinExistence type="predicted"/>
<name>A0ABR5AKU9_9BACL</name>
<evidence type="ECO:0000256" key="11">
    <source>
        <dbReference type="ARBA" id="ARBA00023063"/>
    </source>
</evidence>
<keyword evidence="9" id="KW-0560">Oxidoreductase</keyword>
<evidence type="ECO:0000259" key="14">
    <source>
        <dbReference type="Pfam" id="PF02665"/>
    </source>
</evidence>
<keyword evidence="11" id="KW-0534">Nitrate assimilation</keyword>
<keyword evidence="3" id="KW-1003">Cell membrane</keyword>
<evidence type="ECO:0000256" key="12">
    <source>
        <dbReference type="ARBA" id="ARBA00023136"/>
    </source>
</evidence>
<dbReference type="InterPro" id="IPR023234">
    <property type="entry name" value="NarG-like_domain"/>
</dbReference>
<keyword evidence="5 13" id="KW-0812">Transmembrane</keyword>
<comment type="caution">
    <text evidence="15">The sequence shown here is derived from an EMBL/GenBank/DDBJ whole genome shotgun (WGS) entry which is preliminary data.</text>
</comment>
<comment type="subcellular location">
    <subcellularLocation>
        <location evidence="1">Cell membrane</location>
        <topology evidence="1">Multi-pass membrane protein</topology>
    </subcellularLocation>
</comment>
<evidence type="ECO:0000256" key="10">
    <source>
        <dbReference type="ARBA" id="ARBA00023004"/>
    </source>
</evidence>
<feature type="domain" description="NarG-like" evidence="14">
    <location>
        <begin position="7"/>
        <end position="225"/>
    </location>
</feature>
<evidence type="ECO:0000256" key="9">
    <source>
        <dbReference type="ARBA" id="ARBA00023002"/>
    </source>
</evidence>
<feature type="transmembrane region" description="Helical" evidence="13">
    <location>
        <begin position="86"/>
        <end position="111"/>
    </location>
</feature>
<evidence type="ECO:0000313" key="15">
    <source>
        <dbReference type="EMBL" id="KIL41669.1"/>
    </source>
</evidence>
<evidence type="ECO:0000256" key="6">
    <source>
        <dbReference type="ARBA" id="ARBA00022723"/>
    </source>
</evidence>
<protein>
    <submittedName>
        <fullName evidence="15">Nitrate reductase</fullName>
    </submittedName>
</protein>
<evidence type="ECO:0000256" key="5">
    <source>
        <dbReference type="ARBA" id="ARBA00022692"/>
    </source>
</evidence>
<dbReference type="InterPro" id="IPR051936">
    <property type="entry name" value="Heme-iron_electron_transfer"/>
</dbReference>
<keyword evidence="7" id="KW-0249">Electron transport</keyword>
<dbReference type="EMBL" id="JXAK01000007">
    <property type="protein sequence ID" value="KIL41669.1"/>
    <property type="molecule type" value="Genomic_DNA"/>
</dbReference>
<keyword evidence="12 13" id="KW-0472">Membrane</keyword>
<keyword evidence="2" id="KW-0813">Transport</keyword>
<accession>A0ABR5AKU9</accession>
<dbReference type="PANTHER" id="PTHR30598:SF3">
    <property type="entry name" value="RESPIRATORY NITRATE REDUCTASE 1 GAMMA CHAIN"/>
    <property type="match status" value="1"/>
</dbReference>
<feature type="transmembrane region" description="Helical" evidence="13">
    <location>
        <begin position="47"/>
        <end position="74"/>
    </location>
</feature>
<feature type="transmembrane region" description="Helical" evidence="13">
    <location>
        <begin position="187"/>
        <end position="216"/>
    </location>
</feature>